<evidence type="ECO:0000313" key="15">
    <source>
        <dbReference type="Proteomes" id="UP000494245"/>
    </source>
</evidence>
<dbReference type="Gene3D" id="3.30.70.20">
    <property type="match status" value="1"/>
</dbReference>
<accession>A0A6V8LX29</accession>
<reference evidence="14 15" key="1">
    <citation type="submission" date="2020-04" db="EMBL/GenBank/DDBJ databases">
        <authorList>
            <consortium name="Desulfovibrio sp. FSS-1 genome sequencing consortium"/>
            <person name="Shimoshige H."/>
            <person name="Kobayashi H."/>
            <person name="Maekawa T."/>
        </authorList>
    </citation>
    <scope>NUCLEOTIDE SEQUENCE [LARGE SCALE GENOMIC DNA]</scope>
    <source>
        <strain evidence="14 15">SIID29052-01</strain>
    </source>
</reference>
<feature type="binding site" evidence="11">
    <location>
        <position position="93"/>
    </location>
    <ligand>
        <name>[4Fe-4S] cluster</name>
        <dbReference type="ChEBI" id="CHEBI:49883"/>
        <label>2</label>
    </ligand>
</feature>
<feature type="domain" description="4Fe-4S ferredoxin-type" evidence="13">
    <location>
        <begin position="81"/>
        <end position="110"/>
    </location>
</feature>
<dbReference type="AlphaFoldDB" id="A0A6V8LX29"/>
<evidence type="ECO:0000256" key="2">
    <source>
        <dbReference type="ARBA" id="ARBA00012079"/>
    </source>
</evidence>
<dbReference type="Pfam" id="PF01645">
    <property type="entry name" value="Glu_synthase"/>
    <property type="match status" value="1"/>
</dbReference>
<evidence type="ECO:0000256" key="6">
    <source>
        <dbReference type="ARBA" id="ARBA00023004"/>
    </source>
</evidence>
<dbReference type="GO" id="GO:0004355">
    <property type="term" value="F:glutamate synthase (NADPH) activity"/>
    <property type="evidence" value="ECO:0007669"/>
    <property type="project" value="UniProtKB-EC"/>
</dbReference>
<keyword evidence="8" id="KW-0314">Glutamate biosynthesis</keyword>
<feature type="binding site" evidence="11">
    <location>
        <position position="96"/>
    </location>
    <ligand>
        <name>[4Fe-4S] cluster</name>
        <dbReference type="ChEBI" id="CHEBI:49883"/>
        <label>2</label>
    </ligand>
</feature>
<dbReference type="InterPro" id="IPR017900">
    <property type="entry name" value="4Fe4S_Fe_S_CS"/>
</dbReference>
<evidence type="ECO:0000256" key="8">
    <source>
        <dbReference type="ARBA" id="ARBA00023164"/>
    </source>
</evidence>
<evidence type="ECO:0000256" key="9">
    <source>
        <dbReference type="ARBA" id="ARBA00048151"/>
    </source>
</evidence>
<feature type="binding site" evidence="11">
    <location>
        <position position="69"/>
    </location>
    <ligand>
        <name>[4Fe-4S] cluster</name>
        <dbReference type="ChEBI" id="CHEBI:49883"/>
        <label>2</label>
    </ligand>
</feature>
<protein>
    <recommendedName>
        <fullName evidence="2">glutamate synthase (NADPH)</fullName>
        <ecNumber evidence="2">1.4.1.13</ecNumber>
    </recommendedName>
</protein>
<gene>
    <name evidence="14" type="primary">gltB_2</name>
    <name evidence="14" type="ORF">NNJEOMEG_02200</name>
</gene>
<evidence type="ECO:0000313" key="14">
    <source>
        <dbReference type="EMBL" id="GFK94356.1"/>
    </source>
</evidence>
<dbReference type="EC" id="1.4.1.13" evidence="2"/>
<keyword evidence="7 11" id="KW-0411">Iron-sulfur</keyword>
<sequence length="544" mass="58481">MPRDNSARVFHGGAGRGGRTNAGPRDPLQNDPKEVTVLAFAPINKNYHDFFVVRDKEACINCQVCVRQCSYGVHYWDEARQCVRHDNTKCIGCHRCEALCPTQALLIQEKPSTFKPNALWRPVFIKNIYKQADSGGVLLAGMGSPVDIPVYWDKMLLDASQVTNPSIDPLREPMELRTFLGAKPNALQFEQTDQGPKVKTEMKPNIKLNTPIMFSAMSFGSINFNLHVAMARAATELGTFYNTGEGGLHHSLYQYGANTIVQVASGRFGVHRDYLNAGGAIEIKIGQGAKPGIGGHLPGEKINAKVSETRMVPLGSDAISPAPHHDIYSIEDLHQLIFALKEASAYRVPVSVKIAAVHNVAAIASGIVRAGADIVTIDGVRGGTGAAPAMIRDNVGIPIELALASVDQRLRDEGIRNQASIVAAGGTRCSADVVKAIALGADAVYIATAALLSVGCTLCARCYTGKCPWGIATNDPYLAKRQNPDIAAKKMVNLVRAWSHEIEEMLGGMGLNSIESLRGNRDKLRAVGLNSVELDTLGVKAAGR</sequence>
<dbReference type="InterPro" id="IPR002932">
    <property type="entry name" value="Glu_synthdom"/>
</dbReference>
<dbReference type="GO" id="GO:0046872">
    <property type="term" value="F:metal ion binding"/>
    <property type="evidence" value="ECO:0007669"/>
    <property type="project" value="UniProtKB-KW"/>
</dbReference>
<feature type="binding site" evidence="11">
    <location>
        <position position="90"/>
    </location>
    <ligand>
        <name>[4Fe-4S] cluster</name>
        <dbReference type="ChEBI" id="CHEBI:49883"/>
        <label>2</label>
    </ligand>
</feature>
<reference evidence="14 15" key="2">
    <citation type="submission" date="2020-05" db="EMBL/GenBank/DDBJ databases">
        <title>Draft genome sequence of Desulfovibrio sp. strainFSS-1.</title>
        <authorList>
            <person name="Shimoshige H."/>
            <person name="Kobayashi H."/>
            <person name="Maekawa T."/>
        </authorList>
    </citation>
    <scope>NUCLEOTIDE SEQUENCE [LARGE SCALE GENOMIC DNA]</scope>
    <source>
        <strain evidence="14 15">SIID29052-01</strain>
    </source>
</reference>
<feature type="binding site" evidence="11">
    <location>
        <position position="62"/>
    </location>
    <ligand>
        <name>[4Fe-4S] cluster</name>
        <dbReference type="ChEBI" id="CHEBI:49883"/>
        <label>1</label>
    </ligand>
</feature>
<dbReference type="GO" id="GO:0051539">
    <property type="term" value="F:4 iron, 4 sulfur cluster binding"/>
    <property type="evidence" value="ECO:0007669"/>
    <property type="project" value="UniProtKB-KW"/>
</dbReference>
<keyword evidence="3" id="KW-0028">Amino-acid biosynthesis</keyword>
<dbReference type="SUPFAM" id="SSF54862">
    <property type="entry name" value="4Fe-4S ferredoxins"/>
    <property type="match status" value="1"/>
</dbReference>
<keyword evidence="15" id="KW-1185">Reference proteome</keyword>
<keyword evidence="4 11" id="KW-0479">Metal-binding</keyword>
<proteinExistence type="inferred from homology"/>
<dbReference type="CDD" id="cd02808">
    <property type="entry name" value="GltS_FMN"/>
    <property type="match status" value="1"/>
</dbReference>
<dbReference type="Gene3D" id="3.20.20.70">
    <property type="entry name" value="Aldolase class I"/>
    <property type="match status" value="1"/>
</dbReference>
<organism evidence="14 15">
    <name type="scientific">Fundidesulfovibrio magnetotacticus</name>
    <dbReference type="NCBI Taxonomy" id="2730080"/>
    <lineage>
        <taxon>Bacteria</taxon>
        <taxon>Pseudomonadati</taxon>
        <taxon>Thermodesulfobacteriota</taxon>
        <taxon>Desulfovibrionia</taxon>
        <taxon>Desulfovibrionales</taxon>
        <taxon>Desulfovibrionaceae</taxon>
        <taxon>Fundidesulfovibrio</taxon>
    </lineage>
</organism>
<feature type="domain" description="4Fe-4S ferredoxin-type" evidence="13">
    <location>
        <begin position="50"/>
        <end position="79"/>
    </location>
</feature>
<dbReference type="PROSITE" id="PS51379">
    <property type="entry name" value="4FE4S_FER_2"/>
    <property type="match status" value="2"/>
</dbReference>
<evidence type="ECO:0000256" key="4">
    <source>
        <dbReference type="ARBA" id="ARBA00022723"/>
    </source>
</evidence>
<evidence type="ECO:0000256" key="5">
    <source>
        <dbReference type="ARBA" id="ARBA00023002"/>
    </source>
</evidence>
<keyword evidence="11" id="KW-0004">4Fe-4S</keyword>
<keyword evidence="5 14" id="KW-0560">Oxidoreductase</keyword>
<dbReference type="SUPFAM" id="SSF51395">
    <property type="entry name" value="FMN-linked oxidoreductases"/>
    <property type="match status" value="1"/>
</dbReference>
<dbReference type="Proteomes" id="UP000494245">
    <property type="component" value="Unassembled WGS sequence"/>
</dbReference>
<evidence type="ECO:0000256" key="3">
    <source>
        <dbReference type="ARBA" id="ARBA00022605"/>
    </source>
</evidence>
<evidence type="ECO:0000256" key="1">
    <source>
        <dbReference type="ARBA" id="ARBA00009716"/>
    </source>
</evidence>
<feature type="binding site" evidence="11">
    <location>
        <position position="59"/>
    </location>
    <ligand>
        <name>[4Fe-4S] cluster</name>
        <dbReference type="ChEBI" id="CHEBI:49883"/>
        <label>1</label>
    </ligand>
</feature>
<dbReference type="GO" id="GO:0006537">
    <property type="term" value="P:glutamate biosynthetic process"/>
    <property type="evidence" value="ECO:0007669"/>
    <property type="project" value="UniProtKB-KW"/>
</dbReference>
<evidence type="ECO:0000256" key="12">
    <source>
        <dbReference type="SAM" id="MobiDB-lite"/>
    </source>
</evidence>
<evidence type="ECO:0000259" key="13">
    <source>
        <dbReference type="PROSITE" id="PS51379"/>
    </source>
</evidence>
<keyword evidence="6 11" id="KW-0408">Iron</keyword>
<evidence type="ECO:0000256" key="7">
    <source>
        <dbReference type="ARBA" id="ARBA00023014"/>
    </source>
</evidence>
<dbReference type="EMBL" id="BLTE01000009">
    <property type="protein sequence ID" value="GFK94356.1"/>
    <property type="molecule type" value="Genomic_DNA"/>
</dbReference>
<comment type="catalytic activity">
    <reaction evidence="9">
        <text>2 L-glutamate + NADP(+) = L-glutamine + 2-oxoglutarate + NADPH + H(+)</text>
        <dbReference type="Rhea" id="RHEA:15501"/>
        <dbReference type="ChEBI" id="CHEBI:15378"/>
        <dbReference type="ChEBI" id="CHEBI:16810"/>
        <dbReference type="ChEBI" id="CHEBI:29985"/>
        <dbReference type="ChEBI" id="CHEBI:57783"/>
        <dbReference type="ChEBI" id="CHEBI:58349"/>
        <dbReference type="ChEBI" id="CHEBI:58359"/>
        <dbReference type="EC" id="1.4.1.13"/>
    </reaction>
</comment>
<name>A0A6V8LX29_9BACT</name>
<evidence type="ECO:0000256" key="11">
    <source>
        <dbReference type="PIRSR" id="PIRSR006429-1"/>
    </source>
</evidence>
<dbReference type="PIRSF" id="PIRSF006429">
    <property type="entry name" value="GOGAT_lg_2"/>
    <property type="match status" value="1"/>
</dbReference>
<dbReference type="PANTHER" id="PTHR43819:SF1">
    <property type="entry name" value="ARCHAEAL-TYPE GLUTAMATE SYNTHASE [NADPH]"/>
    <property type="match status" value="1"/>
</dbReference>
<comment type="similarity">
    <text evidence="1 10">Belongs to the glutamate synthase family.</text>
</comment>
<feature type="binding site" evidence="11">
    <location>
        <position position="65"/>
    </location>
    <ligand>
        <name>[4Fe-4S] cluster</name>
        <dbReference type="ChEBI" id="CHEBI:49883"/>
        <label>1</label>
    </ligand>
</feature>
<dbReference type="InterPro" id="IPR013785">
    <property type="entry name" value="Aldolase_TIM"/>
</dbReference>
<dbReference type="InterPro" id="IPR024188">
    <property type="entry name" value="GltB"/>
</dbReference>
<comment type="caution">
    <text evidence="14">The sequence shown here is derived from an EMBL/GenBank/DDBJ whole genome shotgun (WGS) entry which is preliminary data.</text>
</comment>
<dbReference type="PIRSF" id="PIRSF500061">
    <property type="entry name" value="GOGAT_lg2_archl"/>
    <property type="match status" value="1"/>
</dbReference>
<dbReference type="Pfam" id="PF12838">
    <property type="entry name" value="Fer4_7"/>
    <property type="match status" value="1"/>
</dbReference>
<dbReference type="PANTHER" id="PTHR43819">
    <property type="entry name" value="ARCHAEAL-TYPE GLUTAMATE SYNTHASE [NADPH]"/>
    <property type="match status" value="1"/>
</dbReference>
<dbReference type="InterPro" id="IPR043578">
    <property type="entry name" value="GltB_archl_type"/>
</dbReference>
<evidence type="ECO:0000256" key="10">
    <source>
        <dbReference type="PIRNR" id="PIRNR006429"/>
    </source>
</evidence>
<feature type="binding site" evidence="11">
    <location>
        <position position="100"/>
    </location>
    <ligand>
        <name>[4Fe-4S] cluster</name>
        <dbReference type="ChEBI" id="CHEBI:49883"/>
        <label>1</label>
    </ligand>
</feature>
<feature type="region of interest" description="Disordered" evidence="12">
    <location>
        <begin position="1"/>
        <end position="31"/>
    </location>
</feature>
<dbReference type="InterPro" id="IPR017896">
    <property type="entry name" value="4Fe4S_Fe-S-bd"/>
</dbReference>
<dbReference type="PROSITE" id="PS00198">
    <property type="entry name" value="4FE4S_FER_1"/>
    <property type="match status" value="1"/>
</dbReference>